<keyword evidence="1" id="KW-1133">Transmembrane helix</keyword>
<evidence type="ECO:0000313" key="3">
    <source>
        <dbReference type="EMBL" id="CAL1129229.1"/>
    </source>
</evidence>
<proteinExistence type="predicted"/>
<evidence type="ECO:0000313" key="2">
    <source>
        <dbReference type="EMBL" id="CAI3975854.1"/>
    </source>
</evidence>
<sequence length="355" mass="39671">MQYLKNSKKKKVVNQSQMKKMKVDKKTRVSKHVVDDVVNPIYQTVSTWVAASEKSRAQLNNICGRLVSIGAPVVLLQLITMVFLSTGGITESLDMVEYFAGEQAVTRAWAQAGYRSCPFEIKLNSMADILSTPGFCMALLMALMTKNFGFAMIATVCSTWVFVNRSTSRRTVWSPLGDERVKSVALANVMVSRMSLILWVLEAKRCLWLYEQPQTSLLFQHPRMQQFVESCVVFKIHCWMGSYGASSPKGTHLWGPHADIQKFILPLPCKTWAPLVTKKTLADGRVQVSGNSDLKGSQAYPPAFGHATVGVWKMAVERPLPPVKKLPKIWGGKVDKWPDADLSDVFQFLSMGTMK</sequence>
<evidence type="ECO:0000256" key="1">
    <source>
        <dbReference type="SAM" id="Phobius"/>
    </source>
</evidence>
<accession>A0A9P1BM35</accession>
<dbReference type="Proteomes" id="UP001152797">
    <property type="component" value="Unassembled WGS sequence"/>
</dbReference>
<dbReference type="EMBL" id="CAMXCT020000226">
    <property type="protein sequence ID" value="CAL1129229.1"/>
    <property type="molecule type" value="Genomic_DNA"/>
</dbReference>
<reference evidence="3" key="2">
    <citation type="submission" date="2024-04" db="EMBL/GenBank/DDBJ databases">
        <authorList>
            <person name="Chen Y."/>
            <person name="Shah S."/>
            <person name="Dougan E. K."/>
            <person name="Thang M."/>
            <person name="Chan C."/>
        </authorList>
    </citation>
    <scope>NUCLEOTIDE SEQUENCE [LARGE SCALE GENOMIC DNA]</scope>
</reference>
<name>A0A9P1BM35_9DINO</name>
<dbReference type="EMBL" id="CAMXCT030000226">
    <property type="protein sequence ID" value="CAL4763166.1"/>
    <property type="molecule type" value="Genomic_DNA"/>
</dbReference>
<keyword evidence="1" id="KW-0472">Membrane</keyword>
<comment type="caution">
    <text evidence="2">The sequence shown here is derived from an EMBL/GenBank/DDBJ whole genome shotgun (WGS) entry which is preliminary data.</text>
</comment>
<keyword evidence="4" id="KW-1185">Reference proteome</keyword>
<feature type="transmembrane region" description="Helical" evidence="1">
    <location>
        <begin position="62"/>
        <end position="84"/>
    </location>
</feature>
<dbReference type="AlphaFoldDB" id="A0A9P1BM35"/>
<reference evidence="2" key="1">
    <citation type="submission" date="2022-10" db="EMBL/GenBank/DDBJ databases">
        <authorList>
            <person name="Chen Y."/>
            <person name="Dougan E. K."/>
            <person name="Chan C."/>
            <person name="Rhodes N."/>
            <person name="Thang M."/>
        </authorList>
    </citation>
    <scope>NUCLEOTIDE SEQUENCE</scope>
</reference>
<dbReference type="EMBL" id="CAMXCT010000226">
    <property type="protein sequence ID" value="CAI3975854.1"/>
    <property type="molecule type" value="Genomic_DNA"/>
</dbReference>
<gene>
    <name evidence="2" type="ORF">C1SCF055_LOCUS4131</name>
</gene>
<feature type="transmembrane region" description="Helical" evidence="1">
    <location>
        <begin position="138"/>
        <end position="163"/>
    </location>
</feature>
<evidence type="ECO:0000313" key="4">
    <source>
        <dbReference type="Proteomes" id="UP001152797"/>
    </source>
</evidence>
<keyword evidence="1" id="KW-0812">Transmembrane</keyword>
<protein>
    <submittedName>
        <fullName evidence="2">Uncharacterized protein</fullName>
    </submittedName>
</protein>
<organism evidence="2">
    <name type="scientific">Cladocopium goreaui</name>
    <dbReference type="NCBI Taxonomy" id="2562237"/>
    <lineage>
        <taxon>Eukaryota</taxon>
        <taxon>Sar</taxon>
        <taxon>Alveolata</taxon>
        <taxon>Dinophyceae</taxon>
        <taxon>Suessiales</taxon>
        <taxon>Symbiodiniaceae</taxon>
        <taxon>Cladocopium</taxon>
    </lineage>
</organism>